<evidence type="ECO:0000313" key="12">
    <source>
        <dbReference type="EMBL" id="CCP26866.1"/>
    </source>
</evidence>
<keyword evidence="4 10" id="KW-0808">Transferase</keyword>
<accession>L0S130</accession>
<dbReference type="eggNOG" id="COG1477">
    <property type="taxonomic scope" value="Bacteria"/>
</dbReference>
<dbReference type="KEGG" id="tep:TepRe1_1898"/>
<dbReference type="PANTHER" id="PTHR30040:SF2">
    <property type="entry name" value="FAD:PROTEIN FMN TRANSFERASE"/>
    <property type="match status" value="1"/>
</dbReference>
<accession>F4LQM4</accession>
<dbReference type="PATRIC" id="fig|1209989.3.peg.2357"/>
<evidence type="ECO:0000256" key="8">
    <source>
        <dbReference type="ARBA" id="ARBA00031306"/>
    </source>
</evidence>
<name>F4LQM4_TEPAE</name>
<dbReference type="GO" id="GO:0046872">
    <property type="term" value="F:metal ion binding"/>
    <property type="evidence" value="ECO:0007669"/>
    <property type="project" value="UniProtKB-UniRule"/>
</dbReference>
<dbReference type="STRING" id="1209989.TepRe1_1898"/>
<dbReference type="PANTHER" id="PTHR30040">
    <property type="entry name" value="THIAMINE BIOSYNTHESIS LIPOPROTEIN APBE"/>
    <property type="match status" value="1"/>
</dbReference>
<evidence type="ECO:0000256" key="5">
    <source>
        <dbReference type="ARBA" id="ARBA00022723"/>
    </source>
</evidence>
<sequence>MKYDVLKTKLQALTLLVIFIFCISACGNSENSEPVTKTNFLLDTVISIEAFGPYASEAIDKAFDRIADIEKKMTVNAESSELIELNKKAGKELCEVSPDTFFVIKKGLQYSRLSKGKFDITVGPLVRLWGIGTDKAHIPALTEIKKALSLIDYTQVKLDESQNAVFLKKAGMALDLGGIAKGYAADESVKVLMQSGVESGLIDLGGNLYAIGTKPDGTPWKIGLQDPFDVRGSIFATVEVADKTLVTSGPYERYFEENGKKYHHILDTNTGFPIENGLMSVTIISDSSIDADALSTVVFSMGLSDGIKFVNGQKNIEAVFVTGDYKVYASSGINKYNFKVTNKRFKMESCIE</sequence>
<dbReference type="InterPro" id="IPR003374">
    <property type="entry name" value="ApbE-like_sf"/>
</dbReference>
<evidence type="ECO:0000256" key="7">
    <source>
        <dbReference type="ARBA" id="ARBA00022842"/>
    </source>
</evidence>
<dbReference type="GO" id="GO:0016740">
    <property type="term" value="F:transferase activity"/>
    <property type="evidence" value="ECO:0007669"/>
    <property type="project" value="UniProtKB-UniRule"/>
</dbReference>
<evidence type="ECO:0000256" key="1">
    <source>
        <dbReference type="ARBA" id="ARBA00011955"/>
    </source>
</evidence>
<dbReference type="EC" id="2.7.1.180" evidence="1 10"/>
<dbReference type="AlphaFoldDB" id="F4LQM4"/>
<dbReference type="InterPro" id="IPR024932">
    <property type="entry name" value="ApbE"/>
</dbReference>
<dbReference type="RefSeq" id="WP_013778949.1">
    <property type="nucleotide sequence ID" value="NC_015519.1"/>
</dbReference>
<dbReference type="KEGG" id="tae:TepiRe1_2043"/>
<comment type="cofactor">
    <cofactor evidence="11">
        <name>Mg(2+)</name>
        <dbReference type="ChEBI" id="CHEBI:18420"/>
    </cofactor>
    <cofactor evidence="11">
        <name>Mn(2+)</name>
        <dbReference type="ChEBI" id="CHEBI:29035"/>
    </cofactor>
    <text evidence="11">Magnesium. Can also use manganese.</text>
</comment>
<keyword evidence="7 10" id="KW-0460">Magnesium</keyword>
<dbReference type="Pfam" id="PF02424">
    <property type="entry name" value="ApbE"/>
    <property type="match status" value="1"/>
</dbReference>
<evidence type="ECO:0000313" key="13">
    <source>
        <dbReference type="Proteomes" id="UP000010802"/>
    </source>
</evidence>
<dbReference type="OrthoDB" id="9778595at2"/>
<organism evidence="12 13">
    <name type="scientific">Tepidanaerobacter acetatoxydans (strain DSM 21804 / JCM 16047 / Re1)</name>
    <dbReference type="NCBI Taxonomy" id="1209989"/>
    <lineage>
        <taxon>Bacteria</taxon>
        <taxon>Bacillati</taxon>
        <taxon>Bacillota</taxon>
        <taxon>Clostridia</taxon>
        <taxon>Thermosediminibacterales</taxon>
        <taxon>Tepidanaerobacteraceae</taxon>
        <taxon>Tepidanaerobacter</taxon>
    </lineage>
</organism>
<dbReference type="PIRSF" id="PIRSF006268">
    <property type="entry name" value="ApbE"/>
    <property type="match status" value="1"/>
</dbReference>
<proteinExistence type="inferred from homology"/>
<evidence type="ECO:0000256" key="4">
    <source>
        <dbReference type="ARBA" id="ARBA00022679"/>
    </source>
</evidence>
<keyword evidence="12" id="KW-0449">Lipoprotein</keyword>
<evidence type="ECO:0000256" key="3">
    <source>
        <dbReference type="ARBA" id="ARBA00022630"/>
    </source>
</evidence>
<evidence type="ECO:0000256" key="9">
    <source>
        <dbReference type="ARBA" id="ARBA00048540"/>
    </source>
</evidence>
<dbReference type="HOGENOM" id="CLU_044403_1_0_9"/>
<feature type="binding site" evidence="11">
    <location>
        <position position="296"/>
    </location>
    <ligand>
        <name>Mg(2+)</name>
        <dbReference type="ChEBI" id="CHEBI:18420"/>
    </ligand>
</feature>
<feature type="binding site" evidence="11">
    <location>
        <position position="292"/>
    </location>
    <ligand>
        <name>Mg(2+)</name>
        <dbReference type="ChEBI" id="CHEBI:18420"/>
    </ligand>
</feature>
<keyword evidence="3 10" id="KW-0285">Flavoprotein</keyword>
<dbReference type="Proteomes" id="UP000010802">
    <property type="component" value="Chromosome"/>
</dbReference>
<comment type="similarity">
    <text evidence="10">Belongs to the ApbE family.</text>
</comment>
<evidence type="ECO:0000256" key="10">
    <source>
        <dbReference type="PIRNR" id="PIRNR006268"/>
    </source>
</evidence>
<protein>
    <recommendedName>
        <fullName evidence="2 10">FAD:protein FMN transferase</fullName>
        <ecNumber evidence="1 10">2.7.1.180</ecNumber>
    </recommendedName>
    <alternativeName>
        <fullName evidence="8 10">Flavin transferase</fullName>
    </alternativeName>
</protein>
<keyword evidence="6 10" id="KW-0274">FAD</keyword>
<keyword evidence="5 10" id="KW-0479">Metal-binding</keyword>
<dbReference type="Gene3D" id="3.10.520.10">
    <property type="entry name" value="ApbE-like domains"/>
    <property type="match status" value="1"/>
</dbReference>
<comment type="catalytic activity">
    <reaction evidence="9 10">
        <text>L-threonyl-[protein] + FAD = FMN-L-threonyl-[protein] + AMP + H(+)</text>
        <dbReference type="Rhea" id="RHEA:36847"/>
        <dbReference type="Rhea" id="RHEA-COMP:11060"/>
        <dbReference type="Rhea" id="RHEA-COMP:11061"/>
        <dbReference type="ChEBI" id="CHEBI:15378"/>
        <dbReference type="ChEBI" id="CHEBI:30013"/>
        <dbReference type="ChEBI" id="CHEBI:57692"/>
        <dbReference type="ChEBI" id="CHEBI:74257"/>
        <dbReference type="ChEBI" id="CHEBI:456215"/>
        <dbReference type="EC" id="2.7.1.180"/>
    </reaction>
</comment>
<keyword evidence="13" id="KW-1185">Reference proteome</keyword>
<dbReference type="SUPFAM" id="SSF143631">
    <property type="entry name" value="ApbE-like"/>
    <property type="match status" value="1"/>
</dbReference>
<evidence type="ECO:0000256" key="11">
    <source>
        <dbReference type="PIRSR" id="PIRSR006268-2"/>
    </source>
</evidence>
<evidence type="ECO:0000256" key="2">
    <source>
        <dbReference type="ARBA" id="ARBA00016337"/>
    </source>
</evidence>
<feature type="binding site" evidence="11">
    <location>
        <position position="178"/>
    </location>
    <ligand>
        <name>Mg(2+)</name>
        <dbReference type="ChEBI" id="CHEBI:18420"/>
    </ligand>
</feature>
<dbReference type="EMBL" id="HF563609">
    <property type="protein sequence ID" value="CCP26866.1"/>
    <property type="molecule type" value="Genomic_DNA"/>
</dbReference>
<reference evidence="13" key="1">
    <citation type="journal article" date="2013" name="Genome Announc.">
        <title>First genome sequence of a syntrophic acetate-oxidizing bacterium, Tepidanaerobacter acetatoxydans strain Re1.</title>
        <authorList>
            <person name="Manzoor S."/>
            <person name="Bongcam-Rudloff E."/>
            <person name="Schnurer A."/>
            <person name="Muller B."/>
        </authorList>
    </citation>
    <scope>NUCLEOTIDE SEQUENCE [LARGE SCALE GENOMIC DNA]</scope>
    <source>
        <strain evidence="13">Re1</strain>
    </source>
</reference>
<gene>
    <name evidence="12" type="ordered locus">TEPIRE1_2043</name>
</gene>
<evidence type="ECO:0000256" key="6">
    <source>
        <dbReference type="ARBA" id="ARBA00022827"/>
    </source>
</evidence>